<evidence type="ECO:0000256" key="2">
    <source>
        <dbReference type="ARBA" id="ARBA00010945"/>
    </source>
</evidence>
<dbReference type="FunFam" id="3.40.1170.60:FF:000001">
    <property type="entry name" value="DNA polymerase IV"/>
    <property type="match status" value="1"/>
</dbReference>
<dbReference type="InterPro" id="IPR043502">
    <property type="entry name" value="DNA/RNA_pol_sf"/>
</dbReference>
<evidence type="ECO:0000256" key="5">
    <source>
        <dbReference type="ARBA" id="ARBA00022490"/>
    </source>
</evidence>
<keyword evidence="20" id="KW-1185">Reference proteome</keyword>
<dbReference type="SUPFAM" id="SSF56672">
    <property type="entry name" value="DNA/RNA polymerases"/>
    <property type="match status" value="1"/>
</dbReference>
<feature type="domain" description="UmuC" evidence="18">
    <location>
        <begin position="68"/>
        <end position="244"/>
    </location>
</feature>
<dbReference type="SUPFAM" id="SSF100879">
    <property type="entry name" value="Lesion bypass DNA polymerase (Y-family), little finger domain"/>
    <property type="match status" value="1"/>
</dbReference>
<dbReference type="PANTHER" id="PTHR11076">
    <property type="entry name" value="DNA REPAIR POLYMERASE UMUC / TRANSFERASE FAMILY MEMBER"/>
    <property type="match status" value="1"/>
</dbReference>
<organism evidence="19 20">
    <name type="scientific">Novispirillum itersonii</name>
    <name type="common">Aquaspirillum itersonii</name>
    <dbReference type="NCBI Taxonomy" id="189"/>
    <lineage>
        <taxon>Bacteria</taxon>
        <taxon>Pseudomonadati</taxon>
        <taxon>Pseudomonadota</taxon>
        <taxon>Alphaproteobacteria</taxon>
        <taxon>Rhodospirillales</taxon>
        <taxon>Novispirillaceae</taxon>
        <taxon>Novispirillum</taxon>
    </lineage>
</organism>
<dbReference type="Gene3D" id="1.10.150.20">
    <property type="entry name" value="5' to 3' exonuclease, C-terminal subdomain"/>
    <property type="match status" value="1"/>
</dbReference>
<evidence type="ECO:0000259" key="18">
    <source>
        <dbReference type="PROSITE" id="PS50173"/>
    </source>
</evidence>
<name>A0A7X0DLB2_NOVIT</name>
<comment type="caution">
    <text evidence="19">The sequence shown here is derived from an EMBL/GenBank/DDBJ whole genome shotgun (WGS) entry which is preliminary data.</text>
</comment>
<sequence>MGTGAQPQTVLSQTVLPQAGGVQAALCRECLTAWQGGDTGEETGGETRCPACGSRRVLAHPELRSLAIAHVDCDSFYASIEKRDNPALKEKPLLIGGTGPRSVVSTACYLARKYGCRSAMPMYKARELCPQAVILPPDHGKYRRVSAEIHHIFEQYTDLIQPVALDEAYLDLAHRDDIPEVLANIALRVEQEVGISVSIGLSYCKFLAKMASDLNKPRGFSIVGRSEAVAFLAPQPVRAIHGVGPALERKLIEQGFPTVADLQAASPLDLKARFGSMGRHLWHLAHGEDDRPVNTDREAKSISAETTYDVDQSDPEALLATLQALAERVETRLKRADLSASVVQIKLKTPDFRLLTRQARLPDPTQRARQLMRHAEPLLRREATGRAFRLVGLGVDGLGPSQAADPPDLFSL</sequence>
<keyword evidence="11 17" id="KW-0460">Magnesium</keyword>
<proteinExistence type="inferred from homology"/>
<dbReference type="PANTHER" id="PTHR11076:SF33">
    <property type="entry name" value="DNA POLYMERASE KAPPA"/>
    <property type="match status" value="1"/>
</dbReference>
<evidence type="ECO:0000256" key="1">
    <source>
        <dbReference type="ARBA" id="ARBA00004496"/>
    </source>
</evidence>
<dbReference type="InterPro" id="IPR043128">
    <property type="entry name" value="Rev_trsase/Diguanyl_cyclase"/>
</dbReference>
<evidence type="ECO:0000256" key="3">
    <source>
        <dbReference type="ARBA" id="ARBA00011245"/>
    </source>
</evidence>
<evidence type="ECO:0000313" key="19">
    <source>
        <dbReference type="EMBL" id="MBB6209806.1"/>
    </source>
</evidence>
<keyword evidence="10 17" id="KW-0227">DNA damage</keyword>
<evidence type="ECO:0000256" key="17">
    <source>
        <dbReference type="HAMAP-Rule" id="MF_01113"/>
    </source>
</evidence>
<feature type="binding site" evidence="17">
    <location>
        <position position="72"/>
    </location>
    <ligand>
        <name>Mg(2+)</name>
        <dbReference type="ChEBI" id="CHEBI:18420"/>
    </ligand>
</feature>
<dbReference type="InterPro" id="IPR017961">
    <property type="entry name" value="DNA_pol_Y-fam_little_finger"/>
</dbReference>
<dbReference type="InterPro" id="IPR036775">
    <property type="entry name" value="DNA_pol_Y-fam_lit_finger_sf"/>
</dbReference>
<comment type="cofactor">
    <cofactor evidence="17">
        <name>Mg(2+)</name>
        <dbReference type="ChEBI" id="CHEBI:18420"/>
    </cofactor>
    <text evidence="17">Binds 2 magnesium ions per subunit.</text>
</comment>
<evidence type="ECO:0000256" key="10">
    <source>
        <dbReference type="ARBA" id="ARBA00022763"/>
    </source>
</evidence>
<dbReference type="PROSITE" id="PS50173">
    <property type="entry name" value="UMUC"/>
    <property type="match status" value="1"/>
</dbReference>
<evidence type="ECO:0000256" key="9">
    <source>
        <dbReference type="ARBA" id="ARBA00022723"/>
    </source>
</evidence>
<dbReference type="Pfam" id="PF00817">
    <property type="entry name" value="IMS"/>
    <property type="match status" value="1"/>
</dbReference>
<comment type="function">
    <text evidence="15 17">Poorly processive, error-prone DNA polymerase involved in untargeted mutagenesis. Copies undamaged DNA at stalled replication forks, which arise in vivo from mismatched or misaligned primer ends. These misaligned primers can be extended by PolIV. Exhibits no 3'-5' exonuclease (proofreading) activity. May be involved in translesional synthesis, in conjunction with the beta clamp from PolIII.</text>
</comment>
<evidence type="ECO:0000256" key="8">
    <source>
        <dbReference type="ARBA" id="ARBA00022705"/>
    </source>
</evidence>
<comment type="subunit">
    <text evidence="3 17">Monomer.</text>
</comment>
<dbReference type="CDD" id="cd03586">
    <property type="entry name" value="PolY_Pol_IV_kappa"/>
    <property type="match status" value="1"/>
</dbReference>
<keyword evidence="6 17" id="KW-0808">Transferase</keyword>
<keyword evidence="12 17" id="KW-0239">DNA-directed DNA polymerase</keyword>
<dbReference type="NCBIfam" id="NF002677">
    <property type="entry name" value="PRK02406.1"/>
    <property type="match status" value="1"/>
</dbReference>
<dbReference type="Proteomes" id="UP000544872">
    <property type="component" value="Unassembled WGS sequence"/>
</dbReference>
<evidence type="ECO:0000256" key="11">
    <source>
        <dbReference type="ARBA" id="ARBA00022842"/>
    </source>
</evidence>
<evidence type="ECO:0000256" key="14">
    <source>
        <dbReference type="ARBA" id="ARBA00023204"/>
    </source>
</evidence>
<dbReference type="GO" id="GO:0042276">
    <property type="term" value="P:error-prone translesion synthesis"/>
    <property type="evidence" value="ECO:0007669"/>
    <property type="project" value="TreeGrafter"/>
</dbReference>
<dbReference type="GO" id="GO:0003684">
    <property type="term" value="F:damaged DNA binding"/>
    <property type="evidence" value="ECO:0007669"/>
    <property type="project" value="InterPro"/>
</dbReference>
<keyword evidence="5 17" id="KW-0963">Cytoplasm</keyword>
<dbReference type="GO" id="GO:0005829">
    <property type="term" value="C:cytosol"/>
    <property type="evidence" value="ECO:0007669"/>
    <property type="project" value="TreeGrafter"/>
</dbReference>
<dbReference type="FunFam" id="3.30.1490.100:FF:000004">
    <property type="entry name" value="DNA polymerase IV"/>
    <property type="match status" value="1"/>
</dbReference>
<dbReference type="Gene3D" id="3.40.1170.60">
    <property type="match status" value="1"/>
</dbReference>
<reference evidence="19 20" key="1">
    <citation type="submission" date="2020-08" db="EMBL/GenBank/DDBJ databases">
        <title>Genomic Encyclopedia of Type Strains, Phase IV (KMG-IV): sequencing the most valuable type-strain genomes for metagenomic binning, comparative biology and taxonomic classification.</title>
        <authorList>
            <person name="Goeker M."/>
        </authorList>
    </citation>
    <scope>NUCLEOTIDE SEQUENCE [LARGE SCALE GENOMIC DNA]</scope>
    <source>
        <strain evidence="19 20">DSM 11590</strain>
    </source>
</reference>
<evidence type="ECO:0000256" key="15">
    <source>
        <dbReference type="ARBA" id="ARBA00025589"/>
    </source>
</evidence>
<dbReference type="EC" id="2.7.7.7" evidence="17"/>
<gene>
    <name evidence="17" type="primary">dinB</name>
    <name evidence="19" type="ORF">FHS48_001214</name>
</gene>
<dbReference type="Gene3D" id="3.30.70.270">
    <property type="match status" value="1"/>
</dbReference>
<keyword evidence="8 17" id="KW-0235">DNA replication</keyword>
<evidence type="ECO:0000256" key="6">
    <source>
        <dbReference type="ARBA" id="ARBA00022679"/>
    </source>
</evidence>
<dbReference type="NCBIfam" id="NF002751">
    <property type="entry name" value="PRK02794.1"/>
    <property type="match status" value="1"/>
</dbReference>
<dbReference type="InterPro" id="IPR050116">
    <property type="entry name" value="DNA_polymerase-Y"/>
</dbReference>
<keyword evidence="13 17" id="KW-0238">DNA-binding</keyword>
<dbReference type="Pfam" id="PF14520">
    <property type="entry name" value="HHH_5"/>
    <property type="match status" value="1"/>
</dbReference>
<evidence type="ECO:0000256" key="16">
    <source>
        <dbReference type="ARBA" id="ARBA00049244"/>
    </source>
</evidence>
<feature type="binding site" evidence="17">
    <location>
        <position position="166"/>
    </location>
    <ligand>
        <name>Mg(2+)</name>
        <dbReference type="ChEBI" id="CHEBI:18420"/>
    </ligand>
</feature>
<keyword evidence="7 17" id="KW-0548">Nucleotidyltransferase</keyword>
<evidence type="ECO:0000256" key="12">
    <source>
        <dbReference type="ARBA" id="ARBA00022932"/>
    </source>
</evidence>
<comment type="catalytic activity">
    <reaction evidence="16 17">
        <text>DNA(n) + a 2'-deoxyribonucleoside 5'-triphosphate = DNA(n+1) + diphosphate</text>
        <dbReference type="Rhea" id="RHEA:22508"/>
        <dbReference type="Rhea" id="RHEA-COMP:17339"/>
        <dbReference type="Rhea" id="RHEA-COMP:17340"/>
        <dbReference type="ChEBI" id="CHEBI:33019"/>
        <dbReference type="ChEBI" id="CHEBI:61560"/>
        <dbReference type="ChEBI" id="CHEBI:173112"/>
        <dbReference type="EC" id="2.7.7.7"/>
    </reaction>
</comment>
<dbReference type="GO" id="GO:0003887">
    <property type="term" value="F:DNA-directed DNA polymerase activity"/>
    <property type="evidence" value="ECO:0007669"/>
    <property type="project" value="UniProtKB-UniRule"/>
</dbReference>
<protein>
    <recommendedName>
        <fullName evidence="17">DNA polymerase IV</fullName>
        <shortName evidence="17">Pol IV</shortName>
        <ecNumber evidence="17">2.7.7.7</ecNumber>
    </recommendedName>
</protein>
<dbReference type="AlphaFoldDB" id="A0A7X0DLB2"/>
<feature type="site" description="Substrate discrimination" evidence="17">
    <location>
        <position position="77"/>
    </location>
</feature>
<dbReference type="GO" id="GO:0000287">
    <property type="term" value="F:magnesium ion binding"/>
    <property type="evidence" value="ECO:0007669"/>
    <property type="project" value="UniProtKB-UniRule"/>
</dbReference>
<keyword evidence="4 17" id="KW-0515">Mutator protein</keyword>
<dbReference type="RefSeq" id="WP_311769092.1">
    <property type="nucleotide sequence ID" value="NZ_JACIIX010000003.1"/>
</dbReference>
<dbReference type="GO" id="GO:0006261">
    <property type="term" value="P:DNA-templated DNA replication"/>
    <property type="evidence" value="ECO:0007669"/>
    <property type="project" value="UniProtKB-UniRule"/>
</dbReference>
<accession>A0A7X0DLB2</accession>
<dbReference type="InterPro" id="IPR001126">
    <property type="entry name" value="UmuC"/>
</dbReference>
<dbReference type="Pfam" id="PF11799">
    <property type="entry name" value="IMS_C"/>
    <property type="match status" value="1"/>
</dbReference>
<dbReference type="HAMAP" id="MF_01113">
    <property type="entry name" value="DNApol_IV"/>
    <property type="match status" value="1"/>
</dbReference>
<keyword evidence="9 17" id="KW-0479">Metal-binding</keyword>
<dbReference type="InterPro" id="IPR022880">
    <property type="entry name" value="DNApol_IV"/>
</dbReference>
<dbReference type="Gene3D" id="3.30.1490.100">
    <property type="entry name" value="DNA polymerase, Y-family, little finger domain"/>
    <property type="match status" value="1"/>
</dbReference>
<feature type="active site" evidence="17">
    <location>
        <position position="167"/>
    </location>
</feature>
<evidence type="ECO:0000256" key="13">
    <source>
        <dbReference type="ARBA" id="ARBA00023125"/>
    </source>
</evidence>
<keyword evidence="14 17" id="KW-0234">DNA repair</keyword>
<dbReference type="EMBL" id="JACIIX010000003">
    <property type="protein sequence ID" value="MBB6209806.1"/>
    <property type="molecule type" value="Genomic_DNA"/>
</dbReference>
<comment type="subcellular location">
    <subcellularLocation>
        <location evidence="1 17">Cytoplasm</location>
    </subcellularLocation>
</comment>
<evidence type="ECO:0000313" key="20">
    <source>
        <dbReference type="Proteomes" id="UP000544872"/>
    </source>
</evidence>
<evidence type="ECO:0000256" key="4">
    <source>
        <dbReference type="ARBA" id="ARBA00022457"/>
    </source>
</evidence>
<comment type="similarity">
    <text evidence="2 17">Belongs to the DNA polymerase type-Y family.</text>
</comment>
<evidence type="ECO:0000256" key="7">
    <source>
        <dbReference type="ARBA" id="ARBA00022695"/>
    </source>
</evidence>
<dbReference type="GO" id="GO:0006281">
    <property type="term" value="P:DNA repair"/>
    <property type="evidence" value="ECO:0007669"/>
    <property type="project" value="UniProtKB-UniRule"/>
</dbReference>
<dbReference type="GO" id="GO:0009432">
    <property type="term" value="P:SOS response"/>
    <property type="evidence" value="ECO:0007669"/>
    <property type="project" value="TreeGrafter"/>
</dbReference>